<dbReference type="EMBL" id="JBJHQE010000008">
    <property type="protein sequence ID" value="MFK9080467.1"/>
    <property type="molecule type" value="Genomic_DNA"/>
</dbReference>
<sequence length="756" mass="83837">METRSVKEGKIVTFYSYKGGVGRTMSLANTAFLAAANGVKVLVMDWDLEAPGLAYYFRGLLEPSIAKELKDSAGLLDVLYGWRDDLTSIYDEDDVSHLIDVMGKGEPFANVVRSLVAPELFNFPIVLDYIGAGGRIIGSGSGLPYEEALAQFSWTDFFDQHSGGFVLEALKSWAKSNYELILIDSRTGFADVAGICAMQLPDELALCFVLNRQNIDGIARVSAAIRDKRQDEIVLRAVPMRVHRSESSEGSDATARAIAELTKVGGFSRSAILEDIKNLSIRAYDDVPFYETLSVFVSPNPQFDGLSLSYLSLASKICGKDFSIPDFDQDSVSLIKKRLAPKLVTIEYLGDLSSAEPERALEELNVYIESAYDAVLSGEAVDNDYLKALVQSVGQIAGRASPAAAVDLRGRGIDLLRALYLIEGEDWKSYFIALIQDAVDFPFFMDQEQVVALLEELDVLLSDSAQVVQRLRRISYRRQAARILIRHDDVGPALQALEDILSQRSNLIESAVSLAVDQIASLQIALVDTMVMRALIEYPENSDLSLSWYFNALNVCEGISEGDAASLEGLRYEIYFNLATKFTSVISEKDAAEYAIQAISMAAVAYQAISNFDTLSKVVLKAGSLESLRFCEASFAMNELRYKSYMVSFFGRHAKSAQAFLDVISDLAFSINCVNERERVKLAFVFLSEIALQFFKGIERKRQIIGDGKVENIFERMNVLQQLFHSMGVGFEWETDVRSHRVFSKSIMRNSGESDD</sequence>
<name>A0ACC7MS81_9PSED</name>
<dbReference type="Proteomes" id="UP001622950">
    <property type="component" value="Unassembled WGS sequence"/>
</dbReference>
<organism evidence="1 2">
    <name type="scientific">Pseudomonas neuropathica</name>
    <dbReference type="NCBI Taxonomy" id="2730425"/>
    <lineage>
        <taxon>Bacteria</taxon>
        <taxon>Pseudomonadati</taxon>
        <taxon>Pseudomonadota</taxon>
        <taxon>Gammaproteobacteria</taxon>
        <taxon>Pseudomonadales</taxon>
        <taxon>Pseudomonadaceae</taxon>
        <taxon>Pseudomonas</taxon>
    </lineage>
</organism>
<accession>A0ACC7MS81</accession>
<evidence type="ECO:0000313" key="2">
    <source>
        <dbReference type="Proteomes" id="UP001622950"/>
    </source>
</evidence>
<reference evidence="1" key="1">
    <citation type="submission" date="2024-11" db="EMBL/GenBank/DDBJ databases">
        <authorList>
            <person name="Lucas J.A."/>
        </authorList>
    </citation>
    <scope>NUCLEOTIDE SEQUENCE</scope>
    <source>
        <strain evidence="1">Z 8.8</strain>
    </source>
</reference>
<protein>
    <submittedName>
        <fullName evidence="1">KGGVGR-motif variant AAA ATPase</fullName>
    </submittedName>
</protein>
<keyword evidence="2" id="KW-1185">Reference proteome</keyword>
<evidence type="ECO:0000313" key="1">
    <source>
        <dbReference type="EMBL" id="MFK9080467.1"/>
    </source>
</evidence>
<comment type="caution">
    <text evidence="1">The sequence shown here is derived from an EMBL/GenBank/DDBJ whole genome shotgun (WGS) entry which is preliminary data.</text>
</comment>
<gene>
    <name evidence="1" type="ORF">ACJEBM_07240</name>
</gene>
<proteinExistence type="predicted"/>